<dbReference type="GO" id="GO:0005829">
    <property type="term" value="C:cytosol"/>
    <property type="evidence" value="ECO:0007669"/>
    <property type="project" value="TreeGrafter"/>
</dbReference>
<keyword evidence="1" id="KW-0732">Signal</keyword>
<evidence type="ECO:0000313" key="2">
    <source>
        <dbReference type="EMBL" id="CAL4214036.1"/>
    </source>
</evidence>
<sequence>YIHFFPTFLFLTFFFNIFRVTRQQALSLWLPPTLSRYPQLTTQLLTNFENSPEGWVATMSVLKTTRSIGMLDLEKNILQKKKIESSNMDESNKYSDKITNLISDSPEQSFYCLKDIIQKIEFGLCHIDEMVRAEAFDLICRTQKTSEPFSESESTLIKHFFTYNMNIDSTFFR</sequence>
<dbReference type="EMBL" id="CAXKWB010089513">
    <property type="protein sequence ID" value="CAL4214036.1"/>
    <property type="molecule type" value="Genomic_DNA"/>
</dbReference>
<feature type="signal peptide" evidence="1">
    <location>
        <begin position="1"/>
        <end position="23"/>
    </location>
</feature>
<dbReference type="PANTHER" id="PTHR14387">
    <property type="entry name" value="THADA/DEATH RECEPTOR INTERACTING PROTEIN"/>
    <property type="match status" value="1"/>
</dbReference>
<feature type="chain" id="PRO_5043640556" evidence="1">
    <location>
        <begin position="24"/>
        <end position="173"/>
    </location>
</feature>
<protein>
    <submittedName>
        <fullName evidence="2">Uncharacterized protein</fullName>
    </submittedName>
</protein>
<evidence type="ECO:0000256" key="1">
    <source>
        <dbReference type="SAM" id="SignalP"/>
    </source>
</evidence>
<proteinExistence type="predicted"/>
<keyword evidence="3" id="KW-1185">Reference proteome</keyword>
<dbReference type="AlphaFoldDB" id="A0AAV2SMV7"/>
<dbReference type="Proteomes" id="UP001497623">
    <property type="component" value="Unassembled WGS sequence"/>
</dbReference>
<comment type="caution">
    <text evidence="2">The sequence shown here is derived from an EMBL/GenBank/DDBJ whole genome shotgun (WGS) entry which is preliminary data.</text>
</comment>
<accession>A0AAV2SMV7</accession>
<dbReference type="PANTHER" id="PTHR14387:SF0">
    <property type="entry name" value="DUF2428 DOMAIN-CONTAINING PROTEIN"/>
    <property type="match status" value="1"/>
</dbReference>
<feature type="non-terminal residue" evidence="2">
    <location>
        <position position="1"/>
    </location>
</feature>
<dbReference type="InterPro" id="IPR051954">
    <property type="entry name" value="tRNA_methyltransferase_THADA"/>
</dbReference>
<name>A0AAV2SMV7_MEGNR</name>
<gene>
    <name evidence="2" type="ORF">MNOR_LOCUS38588</name>
</gene>
<dbReference type="GO" id="GO:0030488">
    <property type="term" value="P:tRNA methylation"/>
    <property type="evidence" value="ECO:0007669"/>
    <property type="project" value="TreeGrafter"/>
</dbReference>
<reference evidence="2 3" key="1">
    <citation type="submission" date="2024-05" db="EMBL/GenBank/DDBJ databases">
        <authorList>
            <person name="Wallberg A."/>
        </authorList>
    </citation>
    <scope>NUCLEOTIDE SEQUENCE [LARGE SCALE GENOMIC DNA]</scope>
</reference>
<evidence type="ECO:0000313" key="3">
    <source>
        <dbReference type="Proteomes" id="UP001497623"/>
    </source>
</evidence>
<organism evidence="2 3">
    <name type="scientific">Meganyctiphanes norvegica</name>
    <name type="common">Northern krill</name>
    <name type="synonym">Thysanopoda norvegica</name>
    <dbReference type="NCBI Taxonomy" id="48144"/>
    <lineage>
        <taxon>Eukaryota</taxon>
        <taxon>Metazoa</taxon>
        <taxon>Ecdysozoa</taxon>
        <taxon>Arthropoda</taxon>
        <taxon>Crustacea</taxon>
        <taxon>Multicrustacea</taxon>
        <taxon>Malacostraca</taxon>
        <taxon>Eumalacostraca</taxon>
        <taxon>Eucarida</taxon>
        <taxon>Euphausiacea</taxon>
        <taxon>Euphausiidae</taxon>
        <taxon>Meganyctiphanes</taxon>
    </lineage>
</organism>